<protein>
    <recommendedName>
        <fullName evidence="5">DUF4190 domain-containing protein</fullName>
    </recommendedName>
</protein>
<evidence type="ECO:0000313" key="3">
    <source>
        <dbReference type="EMBL" id="GAA1508842.1"/>
    </source>
</evidence>
<accession>A0ABP4KRG9</accession>
<evidence type="ECO:0000256" key="1">
    <source>
        <dbReference type="SAM" id="MobiDB-lite"/>
    </source>
</evidence>
<evidence type="ECO:0008006" key="5">
    <source>
        <dbReference type="Google" id="ProtNLM"/>
    </source>
</evidence>
<feature type="transmembrane region" description="Helical" evidence="2">
    <location>
        <begin position="85"/>
        <end position="110"/>
    </location>
</feature>
<dbReference type="Proteomes" id="UP001501470">
    <property type="component" value="Unassembled WGS sequence"/>
</dbReference>
<keyword evidence="2" id="KW-1133">Transmembrane helix</keyword>
<gene>
    <name evidence="3" type="ORF">GCM10009827_023830</name>
</gene>
<keyword evidence="2" id="KW-0812">Transmembrane</keyword>
<feature type="region of interest" description="Disordered" evidence="1">
    <location>
        <begin position="1"/>
        <end position="23"/>
    </location>
</feature>
<organism evidence="3 4">
    <name type="scientific">Dactylosporangium maewongense</name>
    <dbReference type="NCBI Taxonomy" id="634393"/>
    <lineage>
        <taxon>Bacteria</taxon>
        <taxon>Bacillati</taxon>
        <taxon>Actinomycetota</taxon>
        <taxon>Actinomycetes</taxon>
        <taxon>Micromonosporales</taxon>
        <taxon>Micromonosporaceae</taxon>
        <taxon>Dactylosporangium</taxon>
    </lineage>
</organism>
<feature type="transmembrane region" description="Helical" evidence="2">
    <location>
        <begin position="131"/>
        <end position="154"/>
    </location>
</feature>
<feature type="transmembrane region" description="Helical" evidence="2">
    <location>
        <begin position="56"/>
        <end position="79"/>
    </location>
</feature>
<evidence type="ECO:0000256" key="2">
    <source>
        <dbReference type="SAM" id="Phobius"/>
    </source>
</evidence>
<name>A0ABP4KRG9_9ACTN</name>
<keyword evidence="4" id="KW-1185">Reference proteome</keyword>
<dbReference type="RefSeq" id="WP_344501839.1">
    <property type="nucleotide sequence ID" value="NZ_BAAAQD010000003.1"/>
</dbReference>
<comment type="caution">
    <text evidence="3">The sequence shown here is derived from an EMBL/GenBank/DDBJ whole genome shotgun (WGS) entry which is preliminary data.</text>
</comment>
<dbReference type="EMBL" id="BAAAQD010000003">
    <property type="protein sequence ID" value="GAA1508842.1"/>
    <property type="molecule type" value="Genomic_DNA"/>
</dbReference>
<keyword evidence="2" id="KW-0472">Membrane</keyword>
<sequence length="159" mass="16003">MTYPYQHQPPHQPQQPYQHQQPAQPVAQQGMRIDVVQGTPFGVAYPLVQATPSGPAIGSLVAGIASVFVGLFVGCLGLLGAPEGWGPLAGGAFTVLAVFLGLGAIGLGVFGMRQVRQAGRLVSGRGMAITGVVLGSTGAGVGVLSLLLAFVAAATSTSP</sequence>
<proteinExistence type="predicted"/>
<evidence type="ECO:0000313" key="4">
    <source>
        <dbReference type="Proteomes" id="UP001501470"/>
    </source>
</evidence>
<reference evidence="4" key="1">
    <citation type="journal article" date="2019" name="Int. J. Syst. Evol. Microbiol.">
        <title>The Global Catalogue of Microorganisms (GCM) 10K type strain sequencing project: providing services to taxonomists for standard genome sequencing and annotation.</title>
        <authorList>
            <consortium name="The Broad Institute Genomics Platform"/>
            <consortium name="The Broad Institute Genome Sequencing Center for Infectious Disease"/>
            <person name="Wu L."/>
            <person name="Ma J."/>
        </authorList>
    </citation>
    <scope>NUCLEOTIDE SEQUENCE [LARGE SCALE GENOMIC DNA]</scope>
    <source>
        <strain evidence="4">JCM 15933</strain>
    </source>
</reference>